<dbReference type="AlphaFoldDB" id="A0A0P0DCR6"/>
<protein>
    <submittedName>
        <fullName evidence="3">Uncharacterized protein</fullName>
    </submittedName>
</protein>
<keyword evidence="2" id="KW-1133">Transmembrane helix</keyword>
<dbReference type="KEGG" id="ahz:APS56_11980"/>
<dbReference type="Proteomes" id="UP000057981">
    <property type="component" value="Chromosome"/>
</dbReference>
<evidence type="ECO:0000313" key="4">
    <source>
        <dbReference type="Proteomes" id="UP000057981"/>
    </source>
</evidence>
<feature type="transmembrane region" description="Helical" evidence="2">
    <location>
        <begin position="88"/>
        <end position="104"/>
    </location>
</feature>
<feature type="transmembrane region" description="Helical" evidence="2">
    <location>
        <begin position="62"/>
        <end position="81"/>
    </location>
</feature>
<name>A0A0P0DCR6_9FLAO</name>
<accession>A0A0P0DCR6</accession>
<gene>
    <name evidence="3" type="ORF">APS56_11980</name>
</gene>
<reference evidence="3 4" key="1">
    <citation type="submission" date="2015-10" db="EMBL/GenBank/DDBJ databases">
        <authorList>
            <person name="Gilbert D.G."/>
        </authorList>
    </citation>
    <scope>NUCLEOTIDE SEQUENCE [LARGE SCALE GENOMIC DNA]</scope>
    <source>
        <strain evidence="4">HZ-22</strain>
    </source>
</reference>
<keyword evidence="4" id="KW-1185">Reference proteome</keyword>
<feature type="region of interest" description="Disordered" evidence="1">
    <location>
        <begin position="27"/>
        <end position="49"/>
    </location>
</feature>
<organism evidence="3 4">
    <name type="scientific">Pseudalgibacter alginicilyticus</name>
    <dbReference type="NCBI Taxonomy" id="1736674"/>
    <lineage>
        <taxon>Bacteria</taxon>
        <taxon>Pseudomonadati</taxon>
        <taxon>Bacteroidota</taxon>
        <taxon>Flavobacteriia</taxon>
        <taxon>Flavobacteriales</taxon>
        <taxon>Flavobacteriaceae</taxon>
        <taxon>Pseudalgibacter</taxon>
    </lineage>
</organism>
<dbReference type="EMBL" id="CP012898">
    <property type="protein sequence ID" value="ALJ05800.1"/>
    <property type="molecule type" value="Genomic_DNA"/>
</dbReference>
<keyword evidence="2" id="KW-0812">Transmembrane</keyword>
<feature type="transmembrane region" description="Helical" evidence="2">
    <location>
        <begin position="116"/>
        <end position="136"/>
    </location>
</feature>
<keyword evidence="2" id="KW-0472">Membrane</keyword>
<evidence type="ECO:0000256" key="1">
    <source>
        <dbReference type="SAM" id="MobiDB-lite"/>
    </source>
</evidence>
<dbReference type="STRING" id="1736674.APS56_11980"/>
<evidence type="ECO:0000313" key="3">
    <source>
        <dbReference type="EMBL" id="ALJ05800.1"/>
    </source>
</evidence>
<sequence length="143" mass="16326">MVLENIEAIHFKPSESVNTEQQAKTAQIKKKKNQQKSSNTKVEKPINIKDNSKNNMKNVLRIKNLLVLVLPLIFGFVSALYTKTWFKWLAFIYAILFVLLNFAHAGEQIALGANNFTQVLLLLFVAGINVALIVFLNKWRKLI</sequence>
<proteinExistence type="predicted"/>
<evidence type="ECO:0000256" key="2">
    <source>
        <dbReference type="SAM" id="Phobius"/>
    </source>
</evidence>